<dbReference type="GO" id="GO:0003729">
    <property type="term" value="F:mRNA binding"/>
    <property type="evidence" value="ECO:0007669"/>
    <property type="project" value="TreeGrafter"/>
</dbReference>
<reference evidence="11" key="1">
    <citation type="submission" date="2021-12" db="EMBL/GenBank/DDBJ databases">
        <authorList>
            <person name="Zaccaron A."/>
            <person name="Stergiopoulos I."/>
        </authorList>
    </citation>
    <scope>NUCLEOTIDE SEQUENCE</scope>
    <source>
        <strain evidence="11">Race5_Kim</strain>
    </source>
</reference>
<dbReference type="PANTHER" id="PTHR11125">
    <property type="entry name" value="SUPPRESSOR OF TY 5"/>
    <property type="match status" value="1"/>
</dbReference>
<feature type="compositionally biased region" description="Polar residues" evidence="9">
    <location>
        <begin position="975"/>
        <end position="984"/>
    </location>
</feature>
<dbReference type="CDD" id="cd06085">
    <property type="entry name" value="KOW_Spt5_5"/>
    <property type="match status" value="1"/>
</dbReference>
<dbReference type="InterPro" id="IPR041973">
    <property type="entry name" value="KOW_Spt5_1"/>
</dbReference>
<feature type="compositionally biased region" description="Acidic residues" evidence="9">
    <location>
        <begin position="88"/>
        <end position="111"/>
    </location>
</feature>
<dbReference type="Pfam" id="PF23291">
    <property type="entry name" value="KOW4_SPT5"/>
    <property type="match status" value="1"/>
</dbReference>
<dbReference type="AlphaFoldDB" id="A0A9Q8L7J5"/>
<comment type="similarity">
    <text evidence="2 8">Belongs to the SPT5 family.</text>
</comment>
<feature type="domain" description="KOW" evidence="10">
    <location>
        <begin position="317"/>
        <end position="344"/>
    </location>
</feature>
<dbReference type="CDD" id="cd09888">
    <property type="entry name" value="NGN_Euk"/>
    <property type="match status" value="1"/>
</dbReference>
<evidence type="ECO:0000256" key="6">
    <source>
        <dbReference type="ARBA" id="ARBA00024691"/>
    </source>
</evidence>
<dbReference type="GO" id="GO:0006368">
    <property type="term" value="P:transcription elongation by RNA polymerase II"/>
    <property type="evidence" value="ECO:0007669"/>
    <property type="project" value="TreeGrafter"/>
</dbReference>
<dbReference type="Pfam" id="PF23037">
    <property type="entry name" value="KOWx_SPT5"/>
    <property type="match status" value="1"/>
</dbReference>
<keyword evidence="4 8" id="KW-0804">Transcription</keyword>
<dbReference type="RefSeq" id="XP_047756732.1">
    <property type="nucleotide sequence ID" value="XM_047899715.1"/>
</dbReference>
<dbReference type="CDD" id="cd06084">
    <property type="entry name" value="KOW_Spt5_4"/>
    <property type="match status" value="1"/>
</dbReference>
<dbReference type="Gene3D" id="3.30.70.940">
    <property type="entry name" value="NusG, N-terminal domain"/>
    <property type="match status" value="1"/>
</dbReference>
<dbReference type="EMBL" id="CP090163">
    <property type="protein sequence ID" value="UJO12366.1"/>
    <property type="molecule type" value="Genomic_DNA"/>
</dbReference>
<evidence type="ECO:0000313" key="12">
    <source>
        <dbReference type="Proteomes" id="UP000756132"/>
    </source>
</evidence>
<dbReference type="GO" id="GO:0032044">
    <property type="term" value="C:DSIF complex"/>
    <property type="evidence" value="ECO:0007669"/>
    <property type="project" value="TreeGrafter"/>
</dbReference>
<feature type="region of interest" description="Disordered" evidence="9">
    <location>
        <begin position="367"/>
        <end position="386"/>
    </location>
</feature>
<feature type="compositionally biased region" description="Gly residues" evidence="9">
    <location>
        <begin position="831"/>
        <end position="841"/>
    </location>
</feature>
<dbReference type="InterPro" id="IPR041977">
    <property type="entry name" value="KOW_Spt5_4"/>
</dbReference>
<dbReference type="Pfam" id="PF23284">
    <property type="entry name" value="KOW2_Spt5"/>
    <property type="match status" value="1"/>
</dbReference>
<dbReference type="Pfam" id="PF11942">
    <property type="entry name" value="Spt5_N"/>
    <property type="match status" value="1"/>
</dbReference>
<evidence type="ECO:0000256" key="9">
    <source>
        <dbReference type="SAM" id="MobiDB-lite"/>
    </source>
</evidence>
<feature type="domain" description="KOW" evidence="10">
    <location>
        <begin position="483"/>
        <end position="510"/>
    </location>
</feature>
<dbReference type="GeneID" id="71980445"/>
<dbReference type="KEGG" id="ffu:CLAFUR5_00567"/>
<dbReference type="CDD" id="cd06083">
    <property type="entry name" value="KOW_Spt5_3"/>
    <property type="match status" value="1"/>
</dbReference>
<evidence type="ECO:0000256" key="8">
    <source>
        <dbReference type="PIRNR" id="PIRNR036945"/>
    </source>
</evidence>
<dbReference type="Pfam" id="PF03439">
    <property type="entry name" value="Spt5-NGN"/>
    <property type="match status" value="1"/>
</dbReference>
<feature type="compositionally biased region" description="Acidic residues" evidence="9">
    <location>
        <begin position="57"/>
        <end position="81"/>
    </location>
</feature>
<dbReference type="FunFam" id="3.30.70.940:FF:000005">
    <property type="entry name" value="Transcription elongation factor SPT5"/>
    <property type="match status" value="1"/>
</dbReference>
<evidence type="ECO:0000256" key="7">
    <source>
        <dbReference type="ARBA" id="ARBA00025870"/>
    </source>
</evidence>
<keyword evidence="11" id="KW-0648">Protein biosynthesis</keyword>
<dbReference type="InterPro" id="IPR008991">
    <property type="entry name" value="Translation_prot_SH3-like_sf"/>
</dbReference>
<comment type="function">
    <text evidence="6 8">The SPT4-SPT5 complex mediates both activation and inhibition of transcription elongation, and plays a role in pre-mRNA processing. This complex seems to be important for the stability of the RNA polymerase II elongation machinery on the chromatin template but not for the inherent ability of this machinery to translocate down the gene.</text>
</comment>
<dbReference type="Pfam" id="PF23042">
    <property type="entry name" value="KOW1_SPT5"/>
    <property type="match status" value="1"/>
</dbReference>
<evidence type="ECO:0000256" key="3">
    <source>
        <dbReference type="ARBA" id="ARBA00020181"/>
    </source>
</evidence>
<proteinExistence type="inferred from homology"/>
<dbReference type="SMART" id="SM00739">
    <property type="entry name" value="KOW"/>
    <property type="match status" value="5"/>
</dbReference>
<feature type="domain" description="KOW" evidence="10">
    <location>
        <begin position="748"/>
        <end position="775"/>
    </location>
</feature>
<dbReference type="CDD" id="cd06081">
    <property type="entry name" value="KOW_Spt5_1"/>
    <property type="match status" value="1"/>
</dbReference>
<gene>
    <name evidence="11" type="ORF">CLAFUR5_00567</name>
</gene>
<feature type="region of interest" description="Disordered" evidence="9">
    <location>
        <begin position="807"/>
        <end position="845"/>
    </location>
</feature>
<feature type="region of interest" description="Disordered" evidence="9">
    <location>
        <begin position="1"/>
        <end position="168"/>
    </location>
</feature>
<evidence type="ECO:0000313" key="11">
    <source>
        <dbReference type="EMBL" id="UJO12366.1"/>
    </source>
</evidence>
<evidence type="ECO:0000256" key="1">
    <source>
        <dbReference type="ARBA" id="ARBA00004123"/>
    </source>
</evidence>
<dbReference type="SUPFAM" id="SSF50104">
    <property type="entry name" value="Translation proteins SH3-like domain"/>
    <property type="match status" value="1"/>
</dbReference>
<dbReference type="InterPro" id="IPR039385">
    <property type="entry name" value="NGN_Euk"/>
</dbReference>
<organism evidence="11 12">
    <name type="scientific">Passalora fulva</name>
    <name type="common">Tomato leaf mold</name>
    <name type="synonym">Cladosporium fulvum</name>
    <dbReference type="NCBI Taxonomy" id="5499"/>
    <lineage>
        <taxon>Eukaryota</taxon>
        <taxon>Fungi</taxon>
        <taxon>Dikarya</taxon>
        <taxon>Ascomycota</taxon>
        <taxon>Pezizomycotina</taxon>
        <taxon>Dothideomycetes</taxon>
        <taxon>Dothideomycetidae</taxon>
        <taxon>Mycosphaerellales</taxon>
        <taxon>Mycosphaerellaceae</taxon>
        <taxon>Fulvia</taxon>
    </lineage>
</organism>
<feature type="region of interest" description="Disordered" evidence="9">
    <location>
        <begin position="914"/>
        <end position="1010"/>
    </location>
</feature>
<feature type="compositionally biased region" description="Basic and acidic residues" evidence="9">
    <location>
        <begin position="1001"/>
        <end position="1010"/>
    </location>
</feature>
<dbReference type="GO" id="GO:0006357">
    <property type="term" value="P:regulation of transcription by RNA polymerase II"/>
    <property type="evidence" value="ECO:0007669"/>
    <property type="project" value="InterPro"/>
</dbReference>
<dbReference type="InterPro" id="IPR041975">
    <property type="entry name" value="KOW_Spt5_2"/>
</dbReference>
<dbReference type="InterPro" id="IPR005100">
    <property type="entry name" value="NGN-domain"/>
</dbReference>
<sequence>MANILDHNFEDDEEDDFNPQPEVGSDDEGDAKPRVEVEGEDDDDDQAPAARSRAETDGDDELREEDGDGINGAAEDEDDGIDNGNDNGDAEEDEDNQDEEEEEEDEDDEEDQVSRKRRKTSKRNQFIDVEAEVDEDDEEEPEEEDDLPGEEMHPDDLQELPPGADRDDRMHRELDRQREAQEAMDVEETAARLKERYGRQARGAGAGAAIVPQRLLLPSVNDPRIWRLKCRPGKEREIVFSIQHRIVERSKSREPVQIYSAFERSGPMSGSLYVEAMRQDDIISSLEGITHIFFGTKPQMIPVEEMPDLLRTRKQKRLEPGMYVRPKRGLYAGDLAQVDAIEPNGTEVYLKLVPRLDYGLTEDANAPVMESDGQGGMKRKRVQRAVGQRPSARLFSEVEARKRHTRYLSKSTQSLMHNAWNYQGKEYVDGFLIEPFKIGTLETTNVNPTLEEVTKFAAGNDDGTENLDLAALAATLKTSAGADYLPGDKVQIYKGEQKGLTGRAVEVYGEVVRIRIGEGQLRGQTVEAPIRDLRKLFREGDHVKVIGGSKWQDEVGMVVRTKDDRITILKDSDQTEITVFAKDLREATDSGGVVGASKYDLFDLVQLDASTVGCIIKVDRESLRVMDQFGSIRTVLPSSISNKIERRRDQGPAADRAGNEIKVGDTVREYGGESKSGSVQHVHRSYVFAQSRESRDNAGVWVARCGNVEIAAAKGGRVGPDLTKMNTALRGPNAGAVPMPPPQQKGRDRLIGKTIKIRAGTTKGMIGIVKDTTDDMAIIELHAKNKKVTIAKDKLVVVDAQTGQTINSDARSFGSGRGGGPPGRTPMMGGQTPGRGFGGPPGASSARTPAYAMGGGRTPTWKQDSGARTPAYAGGGQTAYGGGGFGGATAYGGQTSYGGATSYGGGSVWGGAGGNQSTWNPNGGGGRTPAYVSGSKTPAYSGGMEAPTPGFNSAPTPGNYGDQPTPGAYRGAGGQYQTPASYNTPGGFPETPVPYSAETPAAHDDGPRYD</sequence>
<keyword evidence="12" id="KW-1185">Reference proteome</keyword>
<dbReference type="OrthoDB" id="28901at2759"/>
<name>A0A9Q8L7J5_PASFU</name>
<evidence type="ECO:0000256" key="2">
    <source>
        <dbReference type="ARBA" id="ARBA00006956"/>
    </source>
</evidence>
<dbReference type="InterPro" id="IPR017071">
    <property type="entry name" value="TF_Spt5_eukaryote"/>
</dbReference>
<dbReference type="Gene3D" id="2.30.30.30">
    <property type="match status" value="3"/>
</dbReference>
<dbReference type="InterPro" id="IPR039659">
    <property type="entry name" value="SPT5"/>
</dbReference>
<dbReference type="OMA" id="YPVGYMN"/>
<comment type="subunit">
    <text evidence="7">Component of the SPT4-SPT5 complex. Interacts with RNA polymerase II.</text>
</comment>
<dbReference type="InterPro" id="IPR036735">
    <property type="entry name" value="NGN_dom_sf"/>
</dbReference>
<dbReference type="Proteomes" id="UP000756132">
    <property type="component" value="Chromosome 1"/>
</dbReference>
<dbReference type="InterPro" id="IPR014722">
    <property type="entry name" value="Rib_uL2_dom2"/>
</dbReference>
<keyword evidence="11" id="KW-0251">Elongation factor</keyword>
<evidence type="ECO:0000256" key="5">
    <source>
        <dbReference type="ARBA" id="ARBA00023242"/>
    </source>
</evidence>
<dbReference type="GO" id="GO:0032784">
    <property type="term" value="P:regulation of DNA-templated transcription elongation"/>
    <property type="evidence" value="ECO:0007669"/>
    <property type="project" value="InterPro"/>
</dbReference>
<evidence type="ECO:0000259" key="10">
    <source>
        <dbReference type="SMART" id="SM00739"/>
    </source>
</evidence>
<dbReference type="PIRSF" id="PIRSF036945">
    <property type="entry name" value="Spt5"/>
    <property type="match status" value="1"/>
</dbReference>
<feature type="compositionally biased region" description="Acidic residues" evidence="9">
    <location>
        <begin position="129"/>
        <end position="149"/>
    </location>
</feature>
<dbReference type="InterPro" id="IPR041976">
    <property type="entry name" value="KOW_Spt5_3"/>
</dbReference>
<protein>
    <recommendedName>
        <fullName evidence="3 8">Transcription elongation factor SPT5</fullName>
    </recommendedName>
</protein>
<dbReference type="CDD" id="cd06082">
    <property type="entry name" value="KOW_Spt5_2"/>
    <property type="match status" value="1"/>
</dbReference>
<dbReference type="InterPro" id="IPR041978">
    <property type="entry name" value="KOW_Spt5_5"/>
</dbReference>
<dbReference type="PANTHER" id="PTHR11125:SF7">
    <property type="entry name" value="TRANSCRIPTION ELONGATION FACTOR SPT5"/>
    <property type="match status" value="1"/>
</dbReference>
<dbReference type="GO" id="GO:0003746">
    <property type="term" value="F:translation elongation factor activity"/>
    <property type="evidence" value="ECO:0007669"/>
    <property type="project" value="UniProtKB-KW"/>
</dbReference>
<dbReference type="InterPro" id="IPR005824">
    <property type="entry name" value="KOW"/>
</dbReference>
<accession>A0A9Q8L7J5</accession>
<feature type="domain" description="KOW" evidence="10">
    <location>
        <begin position="536"/>
        <end position="564"/>
    </location>
</feature>
<feature type="domain" description="KOW" evidence="10">
    <location>
        <begin position="660"/>
        <end position="685"/>
    </location>
</feature>
<dbReference type="Pfam" id="PF23290">
    <property type="entry name" value="KOW5_SPT5"/>
    <property type="match status" value="1"/>
</dbReference>
<keyword evidence="5 8" id="KW-0539">Nucleus</keyword>
<dbReference type="InterPro" id="IPR022581">
    <property type="entry name" value="Spt5_N"/>
</dbReference>
<reference evidence="11" key="2">
    <citation type="journal article" date="2022" name="Microb. Genom.">
        <title>A chromosome-scale genome assembly of the tomato pathogen Cladosporium fulvum reveals a compartmentalized genome architecture and the presence of a dispensable chromosome.</title>
        <authorList>
            <person name="Zaccaron A.Z."/>
            <person name="Chen L.H."/>
            <person name="Samaras A."/>
            <person name="Stergiopoulos I."/>
        </authorList>
    </citation>
    <scope>NUCLEOTIDE SEQUENCE</scope>
    <source>
        <strain evidence="11">Race5_Kim</strain>
    </source>
</reference>
<dbReference type="InterPro" id="IPR057936">
    <property type="entry name" value="KOWx_Spt5"/>
</dbReference>
<evidence type="ECO:0000256" key="4">
    <source>
        <dbReference type="ARBA" id="ARBA00023163"/>
    </source>
</evidence>
<comment type="subcellular location">
    <subcellularLocation>
        <location evidence="1 8">Nucleus</location>
    </subcellularLocation>
</comment>